<dbReference type="SUPFAM" id="SSF51735">
    <property type="entry name" value="NAD(P)-binding Rossmann-fold domains"/>
    <property type="match status" value="1"/>
</dbReference>
<evidence type="ECO:0000313" key="3">
    <source>
        <dbReference type="Proteomes" id="UP000245506"/>
    </source>
</evidence>
<evidence type="ECO:0000259" key="1">
    <source>
        <dbReference type="SMART" id="SM00829"/>
    </source>
</evidence>
<dbReference type="InterPro" id="IPR052733">
    <property type="entry name" value="Chloroplast_QOR"/>
</dbReference>
<organism evidence="2 3">
    <name type="scientific">Leucothrix arctica</name>
    <dbReference type="NCBI Taxonomy" id="1481894"/>
    <lineage>
        <taxon>Bacteria</taxon>
        <taxon>Pseudomonadati</taxon>
        <taxon>Pseudomonadota</taxon>
        <taxon>Gammaproteobacteria</taxon>
        <taxon>Thiotrichales</taxon>
        <taxon>Thiotrichaceae</taxon>
        <taxon>Leucothrix</taxon>
    </lineage>
</organism>
<comment type="caution">
    <text evidence="2">The sequence shown here is derived from an EMBL/GenBank/DDBJ whole genome shotgun (WGS) entry which is preliminary data.</text>
</comment>
<dbReference type="Proteomes" id="UP000245506">
    <property type="component" value="Unassembled WGS sequence"/>
</dbReference>
<dbReference type="InterPro" id="IPR036291">
    <property type="entry name" value="NAD(P)-bd_dom_sf"/>
</dbReference>
<gene>
    <name evidence="2" type="ORF">DKT75_10690</name>
</gene>
<feature type="domain" description="Enoyl reductase (ER)" evidence="1">
    <location>
        <begin position="10"/>
        <end position="312"/>
    </location>
</feature>
<dbReference type="SUPFAM" id="SSF50129">
    <property type="entry name" value="GroES-like"/>
    <property type="match status" value="1"/>
</dbReference>
<dbReference type="InterPro" id="IPR002364">
    <property type="entry name" value="Quin_OxRdtase/zeta-crystal_CS"/>
</dbReference>
<accession>A0A317CCD2</accession>
<dbReference type="EMBL" id="QGKL01000030">
    <property type="protein sequence ID" value="PWQ96037.1"/>
    <property type="molecule type" value="Genomic_DNA"/>
</dbReference>
<dbReference type="Pfam" id="PF13602">
    <property type="entry name" value="ADH_zinc_N_2"/>
    <property type="match status" value="1"/>
</dbReference>
<dbReference type="GO" id="GO:0016491">
    <property type="term" value="F:oxidoreductase activity"/>
    <property type="evidence" value="ECO:0007669"/>
    <property type="project" value="InterPro"/>
</dbReference>
<keyword evidence="3" id="KW-1185">Reference proteome</keyword>
<dbReference type="PANTHER" id="PTHR44013:SF1">
    <property type="entry name" value="ZINC-TYPE ALCOHOL DEHYDROGENASE-LIKE PROTEIN C16A3.02C"/>
    <property type="match status" value="1"/>
</dbReference>
<dbReference type="AlphaFoldDB" id="A0A317CCD2"/>
<dbReference type="InterPro" id="IPR020843">
    <property type="entry name" value="ER"/>
</dbReference>
<dbReference type="Gene3D" id="3.40.50.720">
    <property type="entry name" value="NAD(P)-binding Rossmann-like Domain"/>
    <property type="match status" value="1"/>
</dbReference>
<dbReference type="OrthoDB" id="9787435at2"/>
<dbReference type="PANTHER" id="PTHR44013">
    <property type="entry name" value="ZINC-TYPE ALCOHOL DEHYDROGENASE-LIKE PROTEIN C16A3.02C"/>
    <property type="match status" value="1"/>
</dbReference>
<evidence type="ECO:0000313" key="2">
    <source>
        <dbReference type="EMBL" id="PWQ96037.1"/>
    </source>
</evidence>
<proteinExistence type="predicted"/>
<dbReference type="GO" id="GO:0008270">
    <property type="term" value="F:zinc ion binding"/>
    <property type="evidence" value="ECO:0007669"/>
    <property type="project" value="InterPro"/>
</dbReference>
<dbReference type="SMART" id="SM00829">
    <property type="entry name" value="PKS_ER"/>
    <property type="match status" value="1"/>
</dbReference>
<name>A0A317CCD2_9GAMM</name>
<dbReference type="Pfam" id="PF08240">
    <property type="entry name" value="ADH_N"/>
    <property type="match status" value="1"/>
</dbReference>
<dbReference type="InterPro" id="IPR013154">
    <property type="entry name" value="ADH-like_N"/>
</dbReference>
<dbReference type="Gene3D" id="3.90.180.10">
    <property type="entry name" value="Medium-chain alcohol dehydrogenases, catalytic domain"/>
    <property type="match status" value="1"/>
</dbReference>
<dbReference type="PROSITE" id="PS01162">
    <property type="entry name" value="QOR_ZETA_CRYSTAL"/>
    <property type="match status" value="1"/>
</dbReference>
<dbReference type="CDD" id="cd05289">
    <property type="entry name" value="MDR_like_2"/>
    <property type="match status" value="1"/>
</dbReference>
<dbReference type="InterPro" id="IPR011032">
    <property type="entry name" value="GroES-like_sf"/>
</dbReference>
<sequence length="314" mass="33437">MKAIYVHEAGGVENLVHTQTEIPEPKTGEVLVKVKAISVNPVDVKARAYEGVLTWIFGDQRPVILGWDISGEIVSSGEDTDAFEIGDQVFAMANFLGHSKAYAEYVTVPAHQLALKPDNISHEEAAAATLAALTAWQVLVTTANIQRGQKVLIHAGSGGVGHFAVQIAKHLGAYVIATSSAKNKDFVLGLGADEHIDYQTSDFSESLNDMDLVIDAIGGDVMLKSVAVVKASGRIITLPGDIPTEAAEAAEKASVDLSFMLVESNGEDMKSIAQLLEQQTLKSHVSASFDFADMDKAHLQVETGRTVGKVIVTT</sequence>
<protein>
    <submittedName>
        <fullName evidence="2">Oxidoreductase</fullName>
    </submittedName>
</protein>
<dbReference type="RefSeq" id="WP_109823423.1">
    <property type="nucleotide sequence ID" value="NZ_QGKL01000030.1"/>
</dbReference>
<reference evidence="2 3" key="1">
    <citation type="submission" date="2018-05" db="EMBL/GenBank/DDBJ databases">
        <title>Leucothrix arctica sp. nov., isolated from Arctic seawater.</title>
        <authorList>
            <person name="Choi A."/>
            <person name="Baek K."/>
        </authorList>
    </citation>
    <scope>NUCLEOTIDE SEQUENCE [LARGE SCALE GENOMIC DNA]</scope>
    <source>
        <strain evidence="2 3">IMCC9719</strain>
    </source>
</reference>